<feature type="non-terminal residue" evidence="1">
    <location>
        <position position="1"/>
    </location>
</feature>
<protein>
    <submittedName>
        <fullName evidence="1">Uncharacterized protein</fullName>
    </submittedName>
</protein>
<gene>
    <name evidence="1" type="ORF">AVDCRST_MAG88-1800</name>
</gene>
<accession>A0A6J4V0B5</accession>
<dbReference type="AlphaFoldDB" id="A0A6J4V0B5"/>
<reference evidence="1" key="1">
    <citation type="submission" date="2020-02" db="EMBL/GenBank/DDBJ databases">
        <authorList>
            <person name="Meier V. D."/>
        </authorList>
    </citation>
    <scope>NUCLEOTIDE SEQUENCE</scope>
    <source>
        <strain evidence="1">AVDCRST_MAG88</strain>
    </source>
</reference>
<evidence type="ECO:0000313" key="1">
    <source>
        <dbReference type="EMBL" id="CAA9564856.1"/>
    </source>
</evidence>
<feature type="non-terminal residue" evidence="1">
    <location>
        <position position="94"/>
    </location>
</feature>
<sequence length="94" mass="10826">WRGASASSPPSPRRATPWRHWRSSSWLSRRNRCWRLAGGSWSQRVGPRPVPGGGGRARLRDRPWRISFLVWLSVLGRPHPLDHVAQRQEPGDPY</sequence>
<dbReference type="EMBL" id="CADCWM010000505">
    <property type="protein sequence ID" value="CAA9564856.1"/>
    <property type="molecule type" value="Genomic_DNA"/>
</dbReference>
<organism evidence="1">
    <name type="scientific">uncultured Thermomicrobiales bacterium</name>
    <dbReference type="NCBI Taxonomy" id="1645740"/>
    <lineage>
        <taxon>Bacteria</taxon>
        <taxon>Pseudomonadati</taxon>
        <taxon>Thermomicrobiota</taxon>
        <taxon>Thermomicrobia</taxon>
        <taxon>Thermomicrobiales</taxon>
        <taxon>environmental samples</taxon>
    </lineage>
</organism>
<name>A0A6J4V0B5_9BACT</name>
<proteinExistence type="predicted"/>